<comment type="caution">
    <text evidence="2">The sequence shown here is derived from an EMBL/GenBank/DDBJ whole genome shotgun (WGS) entry which is preliminary data.</text>
</comment>
<dbReference type="PROSITE" id="PS00141">
    <property type="entry name" value="ASP_PROTEASE"/>
    <property type="match status" value="1"/>
</dbReference>
<dbReference type="InterPro" id="IPR021109">
    <property type="entry name" value="Peptidase_aspartic_dom_sf"/>
</dbReference>
<dbReference type="EMBL" id="CAJOBJ010000848">
    <property type="protein sequence ID" value="CAF3847211.1"/>
    <property type="molecule type" value="Genomic_DNA"/>
</dbReference>
<evidence type="ECO:0000313" key="5">
    <source>
        <dbReference type="EMBL" id="CAF3853548.1"/>
    </source>
</evidence>
<evidence type="ECO:0000313" key="6">
    <source>
        <dbReference type="EMBL" id="CAF5171869.1"/>
    </source>
</evidence>
<dbReference type="EMBL" id="CAJNOW010013688">
    <property type="protein sequence ID" value="CAF1623477.1"/>
    <property type="molecule type" value="Genomic_DNA"/>
</dbReference>
<dbReference type="Proteomes" id="UP000663855">
    <property type="component" value="Unassembled WGS sequence"/>
</dbReference>
<dbReference type="SUPFAM" id="SSF50630">
    <property type="entry name" value="Acid proteases"/>
    <property type="match status" value="1"/>
</dbReference>
<reference evidence="2" key="1">
    <citation type="submission" date="2021-02" db="EMBL/GenBank/DDBJ databases">
        <authorList>
            <person name="Nowell W R."/>
        </authorList>
    </citation>
    <scope>NUCLEOTIDE SEQUENCE</scope>
</reference>
<dbReference type="GO" id="GO:0004190">
    <property type="term" value="F:aspartic-type endopeptidase activity"/>
    <property type="evidence" value="ECO:0007669"/>
    <property type="project" value="InterPro"/>
</dbReference>
<name>A0A816CJC5_9BILA</name>
<dbReference type="OrthoDB" id="10056424at2759"/>
<dbReference type="EMBL" id="CAJNRE010007023">
    <property type="protein sequence ID" value="CAF2061668.1"/>
    <property type="molecule type" value="Genomic_DNA"/>
</dbReference>
<gene>
    <name evidence="5" type="ORF">BYL167_LOCUS5992</name>
    <name evidence="2" type="ORF">CJN711_LOCUS38411</name>
    <name evidence="4" type="ORF">GIL414_LOCUS3750</name>
    <name evidence="1" type="ORF">KQP761_LOCUS24980</name>
    <name evidence="3" type="ORF">MBJ925_LOCUS15047</name>
    <name evidence="6" type="ORF">SMN809_LOCUS65925</name>
</gene>
<dbReference type="EMBL" id="CAJNOV010018797">
    <property type="protein sequence ID" value="CAF1624174.1"/>
    <property type="molecule type" value="Genomic_DNA"/>
</dbReference>
<dbReference type="Proteomes" id="UP000681967">
    <property type="component" value="Unassembled WGS sequence"/>
</dbReference>
<evidence type="ECO:0000313" key="7">
    <source>
        <dbReference type="Proteomes" id="UP000663855"/>
    </source>
</evidence>
<dbReference type="CDD" id="cd00303">
    <property type="entry name" value="retropepsin_like"/>
    <property type="match status" value="1"/>
</dbReference>
<sequence length="271" mass="31148">MNINSNTPLILPGMVAGRRTKLLIDSGASLTLINLQFFLQLPHYYRQKAQSPPPNLCLQLADRSQLYVKYVLSLPITISNSTRGHRIYVVPKLWRSCIIGNDLIRKHNLQIDGGHQYAYFKSKKSAQLQQERKETINNDDNYVLIANERIIISPLHVFNIEVKPIKPFLITEDDEENEYEVTSIKEAPCVANDIITPRQHMTLQLADLTERTIIIYKNQPLVTMTRLNQTQLNMMQHGTISSATKQMTSTTDNELNLINTDLDEYQKEKIK</sequence>
<organism evidence="2 7">
    <name type="scientific">Rotaria magnacalcarata</name>
    <dbReference type="NCBI Taxonomy" id="392030"/>
    <lineage>
        <taxon>Eukaryota</taxon>
        <taxon>Metazoa</taxon>
        <taxon>Spiralia</taxon>
        <taxon>Gnathifera</taxon>
        <taxon>Rotifera</taxon>
        <taxon>Eurotatoria</taxon>
        <taxon>Bdelloidea</taxon>
        <taxon>Philodinida</taxon>
        <taxon>Philodinidae</taxon>
        <taxon>Rotaria</taxon>
    </lineage>
</organism>
<evidence type="ECO:0000313" key="4">
    <source>
        <dbReference type="EMBL" id="CAF3847211.1"/>
    </source>
</evidence>
<dbReference type="InterPro" id="IPR001969">
    <property type="entry name" value="Aspartic_peptidase_AS"/>
</dbReference>
<accession>A0A816CJC5</accession>
<evidence type="ECO:0000313" key="1">
    <source>
        <dbReference type="EMBL" id="CAF1623477.1"/>
    </source>
</evidence>
<evidence type="ECO:0000313" key="3">
    <source>
        <dbReference type="EMBL" id="CAF2061668.1"/>
    </source>
</evidence>
<proteinExistence type="predicted"/>
<dbReference type="EMBL" id="CAJOBH010001417">
    <property type="protein sequence ID" value="CAF3853548.1"/>
    <property type="molecule type" value="Genomic_DNA"/>
</dbReference>
<dbReference type="Gene3D" id="2.40.70.10">
    <property type="entry name" value="Acid Proteases"/>
    <property type="match status" value="1"/>
</dbReference>
<evidence type="ECO:0000313" key="2">
    <source>
        <dbReference type="EMBL" id="CAF1624174.1"/>
    </source>
</evidence>
<evidence type="ECO:0008006" key="8">
    <source>
        <dbReference type="Google" id="ProtNLM"/>
    </source>
</evidence>
<dbReference type="Proteomes" id="UP000663824">
    <property type="component" value="Unassembled WGS sequence"/>
</dbReference>
<dbReference type="Proteomes" id="UP000681720">
    <property type="component" value="Unassembled WGS sequence"/>
</dbReference>
<dbReference type="AlphaFoldDB" id="A0A816CJC5"/>
<dbReference type="Proteomes" id="UP000663834">
    <property type="component" value="Unassembled WGS sequence"/>
</dbReference>
<protein>
    <recommendedName>
        <fullName evidence="8">Peptidase A2 domain-containing protein</fullName>
    </recommendedName>
</protein>
<dbReference type="GO" id="GO:0006508">
    <property type="term" value="P:proteolysis"/>
    <property type="evidence" value="ECO:0007669"/>
    <property type="project" value="InterPro"/>
</dbReference>
<dbReference type="EMBL" id="CAJOBI010312332">
    <property type="protein sequence ID" value="CAF5171869.1"/>
    <property type="molecule type" value="Genomic_DNA"/>
</dbReference>
<dbReference type="Proteomes" id="UP000676336">
    <property type="component" value="Unassembled WGS sequence"/>
</dbReference>